<evidence type="ECO:0000256" key="5">
    <source>
        <dbReference type="ARBA" id="ARBA00022679"/>
    </source>
</evidence>
<dbReference type="InterPro" id="IPR005467">
    <property type="entry name" value="His_kinase_dom"/>
</dbReference>
<feature type="domain" description="Histidine kinase" evidence="14">
    <location>
        <begin position="152"/>
        <end position="368"/>
    </location>
</feature>
<dbReference type="Proteomes" id="UP000234632">
    <property type="component" value="Unassembled WGS sequence"/>
</dbReference>
<dbReference type="GO" id="GO:0005886">
    <property type="term" value="C:plasma membrane"/>
    <property type="evidence" value="ECO:0007669"/>
    <property type="project" value="UniProtKB-SubCell"/>
</dbReference>
<evidence type="ECO:0000259" key="14">
    <source>
        <dbReference type="PROSITE" id="PS50109"/>
    </source>
</evidence>
<sequence>MSPRRERGLALRFLGAQLLVVAASLAAAATAAAVAGPPIFHEHLVMAGHAESSPELLHVEQAYRDTGLLTLGVALGTALVCALAVSAWSSRRLRAPLERLTEAARGVSRGRYDARVPAMGAGAEVDALTGAFNTMAERLEHTEETRRRMLSDLAHEMRTPVSVLTVYVEGLQDGVVPWDEETGAVLTDQLERLTRLVEDIHDVSRAEEGRIELDRTEQSLDDLARAGADAHREAFAAKGVELVVEAGPRTVARVDRQRTGQVLGNLLTNALRHTPPGGTVTVRAAPDGPERAVLTVADTGEGIAADRLPHVFERFWRGDSARDRDHGGSGIGLTIARALVEAHGGTLTAASPGPGRGAVFTAVLPRGRTGPPDPAADDPGTPLPDTPEGYIPWRGTQDADRTP</sequence>
<dbReference type="InterPro" id="IPR003661">
    <property type="entry name" value="HisK_dim/P_dom"/>
</dbReference>
<dbReference type="CDD" id="cd00082">
    <property type="entry name" value="HisKA"/>
    <property type="match status" value="1"/>
</dbReference>
<dbReference type="SUPFAM" id="SSF158472">
    <property type="entry name" value="HAMP domain-like"/>
    <property type="match status" value="1"/>
</dbReference>
<dbReference type="PANTHER" id="PTHR45436">
    <property type="entry name" value="SENSOR HISTIDINE KINASE YKOH"/>
    <property type="match status" value="1"/>
</dbReference>
<dbReference type="InterPro" id="IPR003660">
    <property type="entry name" value="HAMP_dom"/>
</dbReference>
<comment type="subcellular location">
    <subcellularLocation>
        <location evidence="2">Cell membrane</location>
    </subcellularLocation>
</comment>
<dbReference type="SMART" id="SM00387">
    <property type="entry name" value="HATPase_c"/>
    <property type="match status" value="1"/>
</dbReference>
<evidence type="ECO:0000313" key="17">
    <source>
        <dbReference type="Proteomes" id="UP000234632"/>
    </source>
</evidence>
<feature type="domain" description="HAMP" evidence="15">
    <location>
        <begin position="91"/>
        <end position="144"/>
    </location>
</feature>
<dbReference type="InterPro" id="IPR003594">
    <property type="entry name" value="HATPase_dom"/>
</dbReference>
<dbReference type="SMART" id="SM00388">
    <property type="entry name" value="HisKA"/>
    <property type="match status" value="1"/>
</dbReference>
<keyword evidence="8 12" id="KW-1133">Transmembrane helix</keyword>
<keyword evidence="4" id="KW-0597">Phosphoprotein</keyword>
<evidence type="ECO:0000256" key="4">
    <source>
        <dbReference type="ARBA" id="ARBA00022553"/>
    </source>
</evidence>
<evidence type="ECO:0000256" key="2">
    <source>
        <dbReference type="ARBA" id="ARBA00004236"/>
    </source>
</evidence>
<evidence type="ECO:0000256" key="7">
    <source>
        <dbReference type="ARBA" id="ARBA00022777"/>
    </source>
</evidence>
<dbReference type="FunFam" id="3.30.565.10:FF:000006">
    <property type="entry name" value="Sensor histidine kinase WalK"/>
    <property type="match status" value="1"/>
</dbReference>
<dbReference type="PROSITE" id="PS50885">
    <property type="entry name" value="HAMP"/>
    <property type="match status" value="1"/>
</dbReference>
<dbReference type="EMBL" id="LOMZ01000001">
    <property type="protein sequence ID" value="PLC11412.1"/>
    <property type="molecule type" value="Genomic_DNA"/>
</dbReference>
<keyword evidence="7 16" id="KW-0418">Kinase</keyword>
<name>A0A2N4SZL0_9MICC</name>
<dbReference type="InterPro" id="IPR036097">
    <property type="entry name" value="HisK_dim/P_sf"/>
</dbReference>
<proteinExistence type="predicted"/>
<dbReference type="PROSITE" id="PS50109">
    <property type="entry name" value="HIS_KIN"/>
    <property type="match status" value="1"/>
</dbReference>
<dbReference type="Pfam" id="PF00512">
    <property type="entry name" value="HisKA"/>
    <property type="match status" value="1"/>
</dbReference>
<gene>
    <name evidence="16" type="ORF">AUQ48_03020</name>
</gene>
<evidence type="ECO:0000256" key="6">
    <source>
        <dbReference type="ARBA" id="ARBA00022692"/>
    </source>
</evidence>
<evidence type="ECO:0000256" key="12">
    <source>
        <dbReference type="SAM" id="Phobius"/>
    </source>
</evidence>
<dbReference type="AlphaFoldDB" id="A0A2N4SZL0"/>
<accession>A0A2N4SZL0</accession>
<evidence type="ECO:0000256" key="3">
    <source>
        <dbReference type="ARBA" id="ARBA00012438"/>
    </source>
</evidence>
<keyword evidence="6 12" id="KW-0812">Transmembrane</keyword>
<dbReference type="PRINTS" id="PR00344">
    <property type="entry name" value="BCTRLSENSOR"/>
</dbReference>
<protein>
    <recommendedName>
        <fullName evidence="3">histidine kinase</fullName>
        <ecNumber evidence="3">2.7.13.3</ecNumber>
    </recommendedName>
</protein>
<dbReference type="SMART" id="SM00304">
    <property type="entry name" value="HAMP"/>
    <property type="match status" value="1"/>
</dbReference>
<dbReference type="Gene3D" id="1.10.287.130">
    <property type="match status" value="1"/>
</dbReference>
<dbReference type="InterPro" id="IPR050428">
    <property type="entry name" value="TCS_sensor_his_kinase"/>
</dbReference>
<comment type="catalytic activity">
    <reaction evidence="1">
        <text>ATP + protein L-histidine = ADP + protein N-phospho-L-histidine.</text>
        <dbReference type="EC" id="2.7.13.3"/>
    </reaction>
</comment>
<feature type="region of interest" description="Disordered" evidence="11">
    <location>
        <begin position="363"/>
        <end position="403"/>
    </location>
</feature>
<dbReference type="Pfam" id="PF02518">
    <property type="entry name" value="HATPase_c"/>
    <property type="match status" value="1"/>
</dbReference>
<feature type="transmembrane region" description="Helical" evidence="12">
    <location>
        <begin position="68"/>
        <end position="89"/>
    </location>
</feature>
<dbReference type="CDD" id="cd06225">
    <property type="entry name" value="HAMP"/>
    <property type="match status" value="1"/>
</dbReference>
<dbReference type="RefSeq" id="WP_257879600.1">
    <property type="nucleotide sequence ID" value="NZ_LOMZ01000001.1"/>
</dbReference>
<dbReference type="GO" id="GO:0000155">
    <property type="term" value="F:phosphorelay sensor kinase activity"/>
    <property type="evidence" value="ECO:0007669"/>
    <property type="project" value="InterPro"/>
</dbReference>
<evidence type="ECO:0000259" key="15">
    <source>
        <dbReference type="PROSITE" id="PS50885"/>
    </source>
</evidence>
<dbReference type="EC" id="2.7.13.3" evidence="3"/>
<comment type="caution">
    <text evidence="16">The sequence shown here is derived from an EMBL/GenBank/DDBJ whole genome shotgun (WGS) entry which is preliminary data.</text>
</comment>
<dbReference type="Gene3D" id="6.10.340.10">
    <property type="match status" value="1"/>
</dbReference>
<organism evidence="16 17">
    <name type="scientific">Kocuria flava</name>
    <dbReference type="NCBI Taxonomy" id="446860"/>
    <lineage>
        <taxon>Bacteria</taxon>
        <taxon>Bacillati</taxon>
        <taxon>Actinomycetota</taxon>
        <taxon>Actinomycetes</taxon>
        <taxon>Micrococcales</taxon>
        <taxon>Micrococcaceae</taxon>
        <taxon>Kocuria</taxon>
    </lineage>
</organism>
<evidence type="ECO:0000256" key="11">
    <source>
        <dbReference type="SAM" id="MobiDB-lite"/>
    </source>
</evidence>
<dbReference type="Pfam" id="PF00672">
    <property type="entry name" value="HAMP"/>
    <property type="match status" value="1"/>
</dbReference>
<dbReference type="InterPro" id="IPR004358">
    <property type="entry name" value="Sig_transdc_His_kin-like_C"/>
</dbReference>
<evidence type="ECO:0000313" key="16">
    <source>
        <dbReference type="EMBL" id="PLC11412.1"/>
    </source>
</evidence>
<keyword evidence="10 12" id="KW-0472">Membrane</keyword>
<evidence type="ECO:0000256" key="10">
    <source>
        <dbReference type="ARBA" id="ARBA00023136"/>
    </source>
</evidence>
<evidence type="ECO:0000256" key="13">
    <source>
        <dbReference type="SAM" id="SignalP"/>
    </source>
</evidence>
<evidence type="ECO:0000256" key="9">
    <source>
        <dbReference type="ARBA" id="ARBA00023012"/>
    </source>
</evidence>
<keyword evidence="13" id="KW-0732">Signal</keyword>
<feature type="chain" id="PRO_5014684937" description="histidine kinase" evidence="13">
    <location>
        <begin position="29"/>
        <end position="403"/>
    </location>
</feature>
<dbReference type="InterPro" id="IPR036890">
    <property type="entry name" value="HATPase_C_sf"/>
</dbReference>
<feature type="signal peptide" evidence="13">
    <location>
        <begin position="1"/>
        <end position="28"/>
    </location>
</feature>
<evidence type="ECO:0000256" key="1">
    <source>
        <dbReference type="ARBA" id="ARBA00000085"/>
    </source>
</evidence>
<dbReference type="PANTHER" id="PTHR45436:SF5">
    <property type="entry name" value="SENSOR HISTIDINE KINASE TRCS"/>
    <property type="match status" value="1"/>
</dbReference>
<dbReference type="SUPFAM" id="SSF55874">
    <property type="entry name" value="ATPase domain of HSP90 chaperone/DNA topoisomerase II/histidine kinase"/>
    <property type="match status" value="1"/>
</dbReference>
<evidence type="ECO:0000256" key="8">
    <source>
        <dbReference type="ARBA" id="ARBA00022989"/>
    </source>
</evidence>
<keyword evidence="5" id="KW-0808">Transferase</keyword>
<keyword evidence="9" id="KW-0902">Two-component regulatory system</keyword>
<reference evidence="16 17" key="1">
    <citation type="submission" date="2015-12" db="EMBL/GenBank/DDBJ databases">
        <authorList>
            <person name="Shamseldin A."/>
            <person name="Moawad H."/>
            <person name="Abd El-Rahim W.M."/>
            <person name="Sadowsky M.J."/>
        </authorList>
    </citation>
    <scope>NUCLEOTIDE SEQUENCE [LARGE SCALE GENOMIC DNA]</scope>
    <source>
        <strain evidence="16 17">S43</strain>
    </source>
</reference>
<dbReference type="Gene3D" id="3.30.565.10">
    <property type="entry name" value="Histidine kinase-like ATPase, C-terminal domain"/>
    <property type="match status" value="1"/>
</dbReference>
<dbReference type="SUPFAM" id="SSF47384">
    <property type="entry name" value="Homodimeric domain of signal transducing histidine kinase"/>
    <property type="match status" value="1"/>
</dbReference>